<dbReference type="EMBL" id="CYZA01000006">
    <property type="protein sequence ID" value="CUN81426.1"/>
    <property type="molecule type" value="Genomic_DNA"/>
</dbReference>
<dbReference type="AlphaFoldDB" id="A0A174A1H3"/>
<protein>
    <submittedName>
        <fullName evidence="1">Uncharacterized protein</fullName>
    </submittedName>
</protein>
<dbReference type="RefSeq" id="WP_055053142.1">
    <property type="nucleotide sequence ID" value="NZ_CYZA01000006.1"/>
</dbReference>
<proteinExistence type="predicted"/>
<name>A0A174A1H3_9FIRM</name>
<accession>A0A174A1H3</accession>
<evidence type="ECO:0000313" key="1">
    <source>
        <dbReference type="EMBL" id="CUN81426.1"/>
    </source>
</evidence>
<sequence length="133" mass="15595">MNFFNASISDLCQGIIDKTVDKERRIEYLEEENKKLKDEHYKDSEMQRMEAELKKAKEDLYRGFPISEKEQEKIREWQLKHDAEKHGLKTMEQRLRAGGCCGGRYTYQFVPTSIGTIGEVICSCGEKFTFQDL</sequence>
<reference evidence="1 2" key="1">
    <citation type="submission" date="2015-09" db="EMBL/GenBank/DDBJ databases">
        <authorList>
            <consortium name="Pathogen Informatics"/>
        </authorList>
    </citation>
    <scope>NUCLEOTIDE SEQUENCE [LARGE SCALE GENOMIC DNA]</scope>
    <source>
        <strain evidence="1 2">2789STDY5608838</strain>
    </source>
</reference>
<dbReference type="Proteomes" id="UP000095447">
    <property type="component" value="Unassembled WGS sequence"/>
</dbReference>
<evidence type="ECO:0000313" key="2">
    <source>
        <dbReference type="Proteomes" id="UP000095447"/>
    </source>
</evidence>
<organism evidence="1 2">
    <name type="scientific">Blautia obeum</name>
    <dbReference type="NCBI Taxonomy" id="40520"/>
    <lineage>
        <taxon>Bacteria</taxon>
        <taxon>Bacillati</taxon>
        <taxon>Bacillota</taxon>
        <taxon>Clostridia</taxon>
        <taxon>Lachnospirales</taxon>
        <taxon>Lachnospiraceae</taxon>
        <taxon>Blautia</taxon>
    </lineage>
</organism>
<gene>
    <name evidence="1" type="ORF">ERS852395_01392</name>
</gene>